<gene>
    <name evidence="1" type="ORF">GGX14DRAFT_392657</name>
</gene>
<protein>
    <submittedName>
        <fullName evidence="1">Uncharacterized protein</fullName>
    </submittedName>
</protein>
<evidence type="ECO:0000313" key="2">
    <source>
        <dbReference type="Proteomes" id="UP001219525"/>
    </source>
</evidence>
<name>A0AAD6VLX6_9AGAR</name>
<evidence type="ECO:0000313" key="1">
    <source>
        <dbReference type="EMBL" id="KAJ7213884.1"/>
    </source>
</evidence>
<dbReference type="EMBL" id="JARJCW010000020">
    <property type="protein sequence ID" value="KAJ7213884.1"/>
    <property type="molecule type" value="Genomic_DNA"/>
</dbReference>
<reference evidence="1" key="1">
    <citation type="submission" date="2023-03" db="EMBL/GenBank/DDBJ databases">
        <title>Massive genome expansion in bonnet fungi (Mycena s.s.) driven by repeated elements and novel gene families across ecological guilds.</title>
        <authorList>
            <consortium name="Lawrence Berkeley National Laboratory"/>
            <person name="Harder C.B."/>
            <person name="Miyauchi S."/>
            <person name="Viragh M."/>
            <person name="Kuo A."/>
            <person name="Thoen E."/>
            <person name="Andreopoulos B."/>
            <person name="Lu D."/>
            <person name="Skrede I."/>
            <person name="Drula E."/>
            <person name="Henrissat B."/>
            <person name="Morin E."/>
            <person name="Kohler A."/>
            <person name="Barry K."/>
            <person name="LaButti K."/>
            <person name="Morin E."/>
            <person name="Salamov A."/>
            <person name="Lipzen A."/>
            <person name="Mereny Z."/>
            <person name="Hegedus B."/>
            <person name="Baldrian P."/>
            <person name="Stursova M."/>
            <person name="Weitz H."/>
            <person name="Taylor A."/>
            <person name="Grigoriev I.V."/>
            <person name="Nagy L.G."/>
            <person name="Martin F."/>
            <person name="Kauserud H."/>
        </authorList>
    </citation>
    <scope>NUCLEOTIDE SEQUENCE</scope>
    <source>
        <strain evidence="1">9144</strain>
    </source>
</reference>
<sequence>MAIQLLSYHMKHGQRLATEADATNADLKLHHTETQLCCAEADRGILAVWVASLAVSACRRWSVQKAELTKDVKIKTYNKTRGALIYLGFMAQDTVEPYPPLTHRDTRKKETHLHHAKGDSRLFDRMAWYFQSGVTISRAVVTLKLSPIQGELASDDELQLLAGTQSLKCSGFKKSQRMPKHMKDIAPNNVVVEGASSASEVEKSNLELSPSKHDGWIWLDSPTRGQELGNSEKLAEYQKESDRVQWFRTEAEMFLFRWLEQYKQKHAELMRAIECYCRNGTVWAALADRDEKKSGLEGAVMFVRKQAVMYQRLENNTKIFKSADSGAHEDWVSVTTQDKLVTKIDNWRDAIFKWMDVMASPFM</sequence>
<keyword evidence="2" id="KW-1185">Reference proteome</keyword>
<accession>A0AAD6VLX6</accession>
<organism evidence="1 2">
    <name type="scientific">Mycena pura</name>
    <dbReference type="NCBI Taxonomy" id="153505"/>
    <lineage>
        <taxon>Eukaryota</taxon>
        <taxon>Fungi</taxon>
        <taxon>Dikarya</taxon>
        <taxon>Basidiomycota</taxon>
        <taxon>Agaricomycotina</taxon>
        <taxon>Agaricomycetes</taxon>
        <taxon>Agaricomycetidae</taxon>
        <taxon>Agaricales</taxon>
        <taxon>Marasmiineae</taxon>
        <taxon>Mycenaceae</taxon>
        <taxon>Mycena</taxon>
    </lineage>
</organism>
<dbReference type="Proteomes" id="UP001219525">
    <property type="component" value="Unassembled WGS sequence"/>
</dbReference>
<proteinExistence type="predicted"/>
<comment type="caution">
    <text evidence="1">The sequence shown here is derived from an EMBL/GenBank/DDBJ whole genome shotgun (WGS) entry which is preliminary data.</text>
</comment>
<dbReference type="AlphaFoldDB" id="A0AAD6VLX6"/>